<feature type="non-terminal residue" evidence="1">
    <location>
        <position position="150"/>
    </location>
</feature>
<sequence>VSAIPETTANKSFKICAIVIGGEATIPLCLNGGLYGTLGTTGACIVPAWIARLLDAKEMKDVGGAAVDVKPIDVTYRIPPEIPACSLTQAEADVQVKCPTLVPNKGTIGNAHVEVTGPAAPKPKRAAKRGRAEVPASVLELIGSSSWLQH</sequence>
<protein>
    <recommendedName>
        <fullName evidence="3">Subtilisin</fullName>
    </recommendedName>
</protein>
<reference evidence="1" key="1">
    <citation type="submission" date="2023-10" db="EMBL/GenBank/DDBJ databases">
        <authorList>
            <person name="Chen Y."/>
            <person name="Shah S."/>
            <person name="Dougan E. K."/>
            <person name="Thang M."/>
            <person name="Chan C."/>
        </authorList>
    </citation>
    <scope>NUCLEOTIDE SEQUENCE [LARGE SCALE GENOMIC DNA]</scope>
</reference>
<organism evidence="1 2">
    <name type="scientific">Prorocentrum cordatum</name>
    <dbReference type="NCBI Taxonomy" id="2364126"/>
    <lineage>
        <taxon>Eukaryota</taxon>
        <taxon>Sar</taxon>
        <taxon>Alveolata</taxon>
        <taxon>Dinophyceae</taxon>
        <taxon>Prorocentrales</taxon>
        <taxon>Prorocentraceae</taxon>
        <taxon>Prorocentrum</taxon>
    </lineage>
</organism>
<dbReference type="EMBL" id="CAUYUJ010002525">
    <property type="protein sequence ID" value="CAK0801167.1"/>
    <property type="molecule type" value="Genomic_DNA"/>
</dbReference>
<accession>A0ABN9Q5Y6</accession>
<dbReference type="Proteomes" id="UP001189429">
    <property type="component" value="Unassembled WGS sequence"/>
</dbReference>
<gene>
    <name evidence="1" type="ORF">PCOR1329_LOCUS9125</name>
</gene>
<name>A0ABN9Q5Y6_9DINO</name>
<proteinExistence type="predicted"/>
<evidence type="ECO:0000313" key="1">
    <source>
        <dbReference type="EMBL" id="CAK0801167.1"/>
    </source>
</evidence>
<feature type="non-terminal residue" evidence="1">
    <location>
        <position position="1"/>
    </location>
</feature>
<evidence type="ECO:0008006" key="3">
    <source>
        <dbReference type="Google" id="ProtNLM"/>
    </source>
</evidence>
<keyword evidence="2" id="KW-1185">Reference proteome</keyword>
<evidence type="ECO:0000313" key="2">
    <source>
        <dbReference type="Proteomes" id="UP001189429"/>
    </source>
</evidence>
<comment type="caution">
    <text evidence="1">The sequence shown here is derived from an EMBL/GenBank/DDBJ whole genome shotgun (WGS) entry which is preliminary data.</text>
</comment>